<dbReference type="CDD" id="cd07721">
    <property type="entry name" value="yflN-like_MBL-fold"/>
    <property type="match status" value="1"/>
</dbReference>
<name>A0A133K9B3_HEYCO</name>
<dbReference type="PANTHER" id="PTHR42951:SF17">
    <property type="entry name" value="METALLO-BETA-LACTAMASE DOMAIN-CONTAINING PROTEIN"/>
    <property type="match status" value="1"/>
</dbReference>
<dbReference type="InterPro" id="IPR001279">
    <property type="entry name" value="Metallo-B-lactamas"/>
</dbReference>
<evidence type="ECO:0000313" key="2">
    <source>
        <dbReference type="EMBL" id="KWZ76130.1"/>
    </source>
</evidence>
<dbReference type="SUPFAM" id="SSF56281">
    <property type="entry name" value="Metallo-hydrolase/oxidoreductase"/>
    <property type="match status" value="1"/>
</dbReference>
<gene>
    <name evidence="2" type="ORF">HMPREF3213_03883</name>
</gene>
<dbReference type="InterPro" id="IPR036866">
    <property type="entry name" value="RibonucZ/Hydroxyglut_hydro"/>
</dbReference>
<proteinExistence type="predicted"/>
<organism evidence="2 3">
    <name type="scientific">Heyndrickxia coagulans</name>
    <name type="common">Weizmannia coagulans</name>
    <dbReference type="NCBI Taxonomy" id="1398"/>
    <lineage>
        <taxon>Bacteria</taxon>
        <taxon>Bacillati</taxon>
        <taxon>Bacillota</taxon>
        <taxon>Bacilli</taxon>
        <taxon>Bacillales</taxon>
        <taxon>Bacillaceae</taxon>
        <taxon>Heyndrickxia</taxon>
    </lineage>
</organism>
<evidence type="ECO:0000259" key="1">
    <source>
        <dbReference type="SMART" id="SM00849"/>
    </source>
</evidence>
<dbReference type="PATRIC" id="fig|1398.22.peg.3890"/>
<sequence>MDKDIHHPFGHRVIPMTSIESGTGRELLPDIYCLTIQIVNVCLIGRAGTDAFVLVDAGMPGSAEAIFSAVRARFGEKAKPKAVLLTLGHFDHVGAIAPLLEKWDVPVFAHRLELPYLTGRETYPDPDPSVEGGLLAKISMIYPNKPVDLSHAVQPLPEDGTVPFLPGWKWIHTPGHSRGHVSFFREADSVLIMGDAFITVRQDEFWKVLVQRQEVNGPPRYFTNDWKAAKRSVEKLAALKPETAVCGHGIPMSGSGLRKGLEDLASRFDEIALPDHGKYVDGTQ</sequence>
<dbReference type="EMBL" id="LRPN01000211">
    <property type="protein sequence ID" value="KWZ76130.1"/>
    <property type="molecule type" value="Genomic_DNA"/>
</dbReference>
<dbReference type="Pfam" id="PF00753">
    <property type="entry name" value="Lactamase_B"/>
    <property type="match status" value="1"/>
</dbReference>
<protein>
    <submittedName>
        <fullName evidence="2">Metallo-beta-lactamase domain protein</fullName>
    </submittedName>
</protein>
<evidence type="ECO:0000313" key="3">
    <source>
        <dbReference type="Proteomes" id="UP000070376"/>
    </source>
</evidence>
<dbReference type="AlphaFoldDB" id="A0A133K9B3"/>
<dbReference type="SMART" id="SM00849">
    <property type="entry name" value="Lactamase_B"/>
    <property type="match status" value="1"/>
</dbReference>
<dbReference type="Proteomes" id="UP000070376">
    <property type="component" value="Unassembled WGS sequence"/>
</dbReference>
<dbReference type="RefSeq" id="WP_061087308.1">
    <property type="nucleotide sequence ID" value="NZ_KQ955938.1"/>
</dbReference>
<comment type="caution">
    <text evidence="2">The sequence shown here is derived from an EMBL/GenBank/DDBJ whole genome shotgun (WGS) entry which is preliminary data.</text>
</comment>
<reference evidence="3" key="1">
    <citation type="submission" date="2016-01" db="EMBL/GenBank/DDBJ databases">
        <authorList>
            <person name="Mitreva M."/>
            <person name="Pepin K.H."/>
            <person name="Mihindukulasuriya K.A."/>
            <person name="Fulton R."/>
            <person name="Fronick C."/>
            <person name="O'Laughlin M."/>
            <person name="Miner T."/>
            <person name="Herter B."/>
            <person name="Rosa B.A."/>
            <person name="Cordes M."/>
            <person name="Tomlinson C."/>
            <person name="Wollam A."/>
            <person name="Palsikar V.B."/>
            <person name="Mardis E.R."/>
            <person name="Wilson R.K."/>
        </authorList>
    </citation>
    <scope>NUCLEOTIDE SEQUENCE [LARGE SCALE GENOMIC DNA]</scope>
    <source>
        <strain evidence="3">GED7749B</strain>
    </source>
</reference>
<dbReference type="InterPro" id="IPR050855">
    <property type="entry name" value="NDM-1-like"/>
</dbReference>
<dbReference type="PANTHER" id="PTHR42951">
    <property type="entry name" value="METALLO-BETA-LACTAMASE DOMAIN-CONTAINING"/>
    <property type="match status" value="1"/>
</dbReference>
<dbReference type="Gene3D" id="3.60.15.10">
    <property type="entry name" value="Ribonuclease Z/Hydroxyacylglutathione hydrolase-like"/>
    <property type="match status" value="1"/>
</dbReference>
<accession>A0A133K9B3</accession>
<feature type="domain" description="Metallo-beta-lactamase" evidence="1">
    <location>
        <begin position="38"/>
        <end position="248"/>
    </location>
</feature>